<keyword evidence="3" id="KW-1185">Reference proteome</keyword>
<dbReference type="Proteomes" id="UP000274661">
    <property type="component" value="Unassembled WGS sequence"/>
</dbReference>
<evidence type="ECO:0000313" key="2">
    <source>
        <dbReference type="EMBL" id="RST31040.1"/>
    </source>
</evidence>
<dbReference type="SMART" id="SM00028">
    <property type="entry name" value="TPR"/>
    <property type="match status" value="4"/>
</dbReference>
<dbReference type="InterPro" id="IPR011990">
    <property type="entry name" value="TPR-like_helical_dom_sf"/>
</dbReference>
<dbReference type="RefSeq" id="WP_126718873.1">
    <property type="nucleotide sequence ID" value="NZ_RWJF01000001.1"/>
</dbReference>
<proteinExistence type="predicted"/>
<gene>
    <name evidence="2" type="ORF">HMF7854_09465</name>
</gene>
<dbReference type="AlphaFoldDB" id="A0A429VAM4"/>
<evidence type="ECO:0000313" key="3">
    <source>
        <dbReference type="Proteomes" id="UP000274661"/>
    </source>
</evidence>
<dbReference type="SUPFAM" id="SSF48452">
    <property type="entry name" value="TPR-like"/>
    <property type="match status" value="2"/>
</dbReference>
<keyword evidence="1" id="KW-0802">TPR repeat</keyword>
<sequence>MLLSGAAASPATARTLVRPPLGSALSGYVAARAASLTGDHGEAARRYVALLALDPGNAMLARDAISENIRAGMPEQALRLAAQRPLASLGADARLLLVTDALKRGDGARALELLRYKDGEIELGFLAPLIGAWQQAERGDAGAIQTLAAVPPASAAAPLLAEHRALILLKLGRGGEADPFARRAIAAGGGREDRVRLAMAQGFARLRDQPRAQEMLGGNDQLLARARAQLASGRLDSVAVHTSARGFAQILAALSLALNGGESRSLALSLAQLARFADPADGELPVLTGLLLDADGQTDAALAAFRAVPASDLFASEARDAAVRSLIRSDRTREALALADPAARARDASADDWSRLGDVYAAMNRNGDAAGAYGRAVALVAAGGPGPAEWQLRLLQGSSLDQAGQWPAGRATLEQALRQSPDQPLLLNYLGYAKLEKGEQLEEAESLIRRASTLAPQDASITDSLGWMQFKRGRVNEAIATLEKAAAADPSQSEIREHLGDALFTAGRRYEARYAWAAALVTAESKDAGRIRAKLDAGLTGATVAP</sequence>
<organism evidence="2 3">
    <name type="scientific">Sphingomonas ginkgonis</name>
    <dbReference type="NCBI Taxonomy" id="2315330"/>
    <lineage>
        <taxon>Bacteria</taxon>
        <taxon>Pseudomonadati</taxon>
        <taxon>Pseudomonadota</taxon>
        <taxon>Alphaproteobacteria</taxon>
        <taxon>Sphingomonadales</taxon>
        <taxon>Sphingomonadaceae</taxon>
        <taxon>Sphingomonas</taxon>
    </lineage>
</organism>
<feature type="repeat" description="TPR" evidence="1">
    <location>
        <begin position="459"/>
        <end position="492"/>
    </location>
</feature>
<dbReference type="PROSITE" id="PS50005">
    <property type="entry name" value="TPR"/>
    <property type="match status" value="1"/>
</dbReference>
<reference evidence="2 3" key="1">
    <citation type="submission" date="2018-12" db="EMBL/GenBank/DDBJ databases">
        <title>Sphingomonas sp. HMF7854 Genome sequencing and assembly.</title>
        <authorList>
            <person name="Cha I."/>
            <person name="Kang H."/>
            <person name="Kim H."/>
            <person name="Kang J."/>
            <person name="Joh K."/>
        </authorList>
    </citation>
    <scope>NUCLEOTIDE SEQUENCE [LARGE SCALE GENOMIC DNA]</scope>
    <source>
        <strain evidence="2 3">HMF7854</strain>
    </source>
</reference>
<dbReference type="Gene3D" id="1.25.40.10">
    <property type="entry name" value="Tetratricopeptide repeat domain"/>
    <property type="match status" value="2"/>
</dbReference>
<accession>A0A429VAM4</accession>
<dbReference type="Pfam" id="PF13432">
    <property type="entry name" value="TPR_16"/>
    <property type="match status" value="2"/>
</dbReference>
<dbReference type="OrthoDB" id="9766710at2"/>
<evidence type="ECO:0000256" key="1">
    <source>
        <dbReference type="PROSITE-ProRule" id="PRU00339"/>
    </source>
</evidence>
<dbReference type="InterPro" id="IPR019734">
    <property type="entry name" value="TPR_rpt"/>
</dbReference>
<dbReference type="EMBL" id="RWJF01000001">
    <property type="protein sequence ID" value="RST31040.1"/>
    <property type="molecule type" value="Genomic_DNA"/>
</dbReference>
<name>A0A429VAM4_9SPHN</name>
<protein>
    <submittedName>
        <fullName evidence="2">Tetratricopeptide repeat protein</fullName>
    </submittedName>
</protein>
<comment type="caution">
    <text evidence="2">The sequence shown here is derived from an EMBL/GenBank/DDBJ whole genome shotgun (WGS) entry which is preliminary data.</text>
</comment>